<protein>
    <submittedName>
        <fullName evidence="1">Uncharacterized protein</fullName>
    </submittedName>
</protein>
<dbReference type="Proteomes" id="UP000193179">
    <property type="component" value="Chromosome"/>
</dbReference>
<evidence type="ECO:0000313" key="1">
    <source>
        <dbReference type="EMBL" id="WNE84539.1"/>
    </source>
</evidence>
<name>A0AAF0VC93_BIFAD</name>
<evidence type="ECO:0000313" key="2">
    <source>
        <dbReference type="Proteomes" id="UP000193179"/>
    </source>
</evidence>
<sequence length="154" mass="17898">MCSSNQFFISDYMDVDKIPDNKPFQPLTFVTEVKWDDGKTYYVFAHHADAPGRNGLFFIREPYIEDVFKRINATVDVYVLDNKLTFSPDCLTINDGRRVPFRWDGEYTYRLRKTYFAGRSSYAFIRLLVQPWWNARTHAALTGIGYIKAGVANA</sequence>
<proteinExistence type="predicted"/>
<dbReference type="AlphaFoldDB" id="A0AAF0VC93"/>
<dbReference type="EMBL" id="CP133648">
    <property type="protein sequence ID" value="WNE84539.1"/>
    <property type="molecule type" value="Genomic_DNA"/>
</dbReference>
<dbReference type="RefSeq" id="WP_085347079.1">
    <property type="nucleotide sequence ID" value="NZ_CP133648.1"/>
</dbReference>
<reference evidence="1" key="1">
    <citation type="journal article" date="2016" name="Sci. Rep.">
        <title>Evaluation of genetic diversity among strains of the human gut commensal Bifidobacterium adolescentis.</title>
        <authorList>
            <person name="Duranti S."/>
            <person name="Milani C."/>
            <person name="Lugli G.A."/>
            <person name="Mancabelli L."/>
            <person name="Turroni F."/>
            <person name="Ferrario C."/>
            <person name="Mangifesta M."/>
            <person name="Viappiani A."/>
            <person name="Sanchez B."/>
            <person name="Margolles A."/>
            <person name="van Sinderen D."/>
            <person name="Ventura M."/>
        </authorList>
    </citation>
    <scope>NUCLEOTIDE SEQUENCE</scope>
    <source>
        <strain evidence="1">703B</strain>
    </source>
</reference>
<organism evidence="1 2">
    <name type="scientific">Bifidobacterium adolescentis</name>
    <dbReference type="NCBI Taxonomy" id="1680"/>
    <lineage>
        <taxon>Bacteria</taxon>
        <taxon>Bacillati</taxon>
        <taxon>Actinomycetota</taxon>
        <taxon>Actinomycetes</taxon>
        <taxon>Bifidobacteriales</taxon>
        <taxon>Bifidobacteriaceae</taxon>
        <taxon>Bifidobacterium</taxon>
    </lineage>
</organism>
<reference evidence="1" key="2">
    <citation type="submission" date="2023-09" db="EMBL/GenBank/DDBJ databases">
        <title>Ecological and genomic based identification of the Bifidobacterium adolescentis prototype of the healthy human gut microbiota.</title>
        <authorList>
            <person name="Lugli G.A."/>
            <person name="Argentini C."/>
            <person name="Tarracchini C."/>
            <person name="Fontana F."/>
            <person name="Alessandri G."/>
            <person name="Mancabelli L."/>
            <person name="Milani C."/>
            <person name="Turroni F."/>
            <person name="Ventura M."/>
        </authorList>
    </citation>
    <scope>NUCLEOTIDE SEQUENCE</scope>
    <source>
        <strain evidence="1">703B</strain>
    </source>
</reference>
<accession>A0AAF0VC93</accession>
<gene>
    <name evidence="1" type="ORF">B0703_05870</name>
</gene>